<reference evidence="1" key="1">
    <citation type="submission" date="2012-08" db="EMBL/GenBank/DDBJ databases">
        <title>Comparative genomics of metastatic and non-metastatic Leishmania guyanensis provides insights into polygenic factors involved in Leishmania RNA virus infection.</title>
        <authorList>
            <person name="Smith D."/>
            <person name="Hertz-Fowler C."/>
            <person name="Martin R."/>
            <person name="Dickens N."/>
            <person name="Fasel N."/>
            <person name="Falquet L."/>
            <person name="Beverley S."/>
            <person name="Zangger H."/>
            <person name="Calderon-Copete S."/>
            <person name="Mottram J."/>
            <person name="Xenarios I."/>
        </authorList>
    </citation>
    <scope>NUCLEOTIDE SEQUENCE</scope>
    <source>
        <strain evidence="1">MHOM/BR/75/M4147/SSU:IR2SAT-LUC</strain>
    </source>
</reference>
<protein>
    <submittedName>
        <fullName evidence="1">Uncharacterized protein</fullName>
    </submittedName>
</protein>
<dbReference type="AlphaFoldDB" id="A0A1E1IQF0"/>
<sequence>MTLWPNDVIAAQQQKKTIHEIHTAAHEQRRSQTTLRKARMPFLAVYCSRGYLKSDVKVGKLEEKGGGD</sequence>
<gene>
    <name evidence="1" type="primary">LgM4147LRVhigh.10.00310.00540</name>
    <name evidence="1" type="ORF">BN36_1009960</name>
</gene>
<accession>A0A1E1IQF0</accession>
<proteinExistence type="predicted"/>
<organism evidence="1">
    <name type="scientific">Leishmania guyanensis</name>
    <dbReference type="NCBI Taxonomy" id="5670"/>
    <lineage>
        <taxon>Eukaryota</taxon>
        <taxon>Discoba</taxon>
        <taxon>Euglenozoa</taxon>
        <taxon>Kinetoplastea</taxon>
        <taxon>Metakinetoplastina</taxon>
        <taxon>Trypanosomatida</taxon>
        <taxon>Trypanosomatidae</taxon>
        <taxon>Leishmaniinae</taxon>
        <taxon>Leishmania</taxon>
        <taxon>Leishmania guyanensis species complex</taxon>
    </lineage>
</organism>
<name>A0A1E1IQF0_LEIGU</name>
<evidence type="ECO:0000313" key="1">
    <source>
        <dbReference type="EMBL" id="CCM13483.1"/>
    </source>
</evidence>
<dbReference type="EMBL" id="CALQ01000280">
    <property type="protein sequence ID" value="CCM13483.1"/>
    <property type="molecule type" value="Genomic_DNA"/>
</dbReference>